<dbReference type="InterPro" id="IPR036179">
    <property type="entry name" value="Ig-like_dom_sf"/>
</dbReference>
<keyword evidence="9" id="KW-0965">Cell junction</keyword>
<keyword evidence="3" id="KW-0796">Tight junction</keyword>
<keyword evidence="13" id="KW-0675">Receptor</keyword>
<dbReference type="GO" id="GO:0005912">
    <property type="term" value="C:adherens junction"/>
    <property type="evidence" value="ECO:0007669"/>
    <property type="project" value="UniProtKB-SubCell"/>
</dbReference>
<keyword evidence="14" id="KW-0325">Glycoprotein</keyword>
<protein>
    <submittedName>
        <fullName evidence="21">CXADR Ig-like cell adhesion molecule</fullName>
    </submittedName>
</protein>
<dbReference type="SMART" id="SM00408">
    <property type="entry name" value="IGc2"/>
    <property type="match status" value="2"/>
</dbReference>
<proteinExistence type="predicted"/>
<dbReference type="GO" id="GO:0005923">
    <property type="term" value="C:bicellular tight junction"/>
    <property type="evidence" value="ECO:0007669"/>
    <property type="project" value="UniProtKB-SubCell"/>
</dbReference>
<dbReference type="SUPFAM" id="SSF48726">
    <property type="entry name" value="Immunoglobulin"/>
    <property type="match status" value="2"/>
</dbReference>
<keyword evidence="7" id="KW-0677">Repeat</keyword>
<sequence>MAPRSLDVLLLLCTVCCGCVMSLELVPSDQKKVEKPEGDRVTLECKYTVGPQDTGALDIDWTLVAADTQLEDQQIIMFSGGMPYIVNDGLRDRVHFTSSDPSDGDASIEIINLKSADTATYQCKVKKPPGTQNRKISLAVYIKPAKTRCFVEGAQKIGMDINLKCASSDGTAPLTYLWEKVSGQKLLPKGSVADEATGVLMVKNASQEYSGTYKCLARNRVGTDECMVVLNVSPPTNVGGIVAGAIIGTLLSLGLVGLLVYFCCKKQKEKKYEKEVQHEIREDVAPPKSRTSTARSYIGSNHSSLGSLSPSNIDGYSKSQYNKVPNDDLERPPSQVPNFVLPKYHGLTVV</sequence>
<keyword evidence="22" id="KW-1185">Reference proteome</keyword>
<dbReference type="PROSITE" id="PS50835">
    <property type="entry name" value="IG_LIKE"/>
    <property type="match status" value="2"/>
</dbReference>
<evidence type="ECO:0000256" key="5">
    <source>
        <dbReference type="ARBA" id="ARBA00022692"/>
    </source>
</evidence>
<keyword evidence="10 18" id="KW-1133">Transmembrane helix</keyword>
<evidence type="ECO:0000259" key="20">
    <source>
        <dbReference type="PROSITE" id="PS50835"/>
    </source>
</evidence>
<reference evidence="21" key="2">
    <citation type="submission" date="2025-09" db="UniProtKB">
        <authorList>
            <consortium name="Ensembl"/>
        </authorList>
    </citation>
    <scope>IDENTIFICATION</scope>
</reference>
<keyword evidence="12" id="KW-1015">Disulfide bond</keyword>
<reference evidence="21" key="1">
    <citation type="submission" date="2025-08" db="UniProtKB">
        <authorList>
            <consortium name="Ensembl"/>
        </authorList>
    </citation>
    <scope>IDENTIFICATION</scope>
</reference>
<feature type="domain" description="Ig-like" evidence="20">
    <location>
        <begin position="144"/>
        <end position="233"/>
    </location>
</feature>
<feature type="chain" id="PRO_5034236941" evidence="19">
    <location>
        <begin position="23"/>
        <end position="350"/>
    </location>
</feature>
<keyword evidence="5 18" id="KW-0812">Transmembrane</keyword>
<dbReference type="SMART" id="SM00409">
    <property type="entry name" value="IG"/>
    <property type="match status" value="2"/>
</dbReference>
<organism evidence="21 22">
    <name type="scientific">Leptobrachium leishanense</name>
    <name type="common">Leishan spiny toad</name>
    <dbReference type="NCBI Taxonomy" id="445787"/>
    <lineage>
        <taxon>Eukaryota</taxon>
        <taxon>Metazoa</taxon>
        <taxon>Chordata</taxon>
        <taxon>Craniata</taxon>
        <taxon>Vertebrata</taxon>
        <taxon>Euteleostomi</taxon>
        <taxon>Amphibia</taxon>
        <taxon>Batrachia</taxon>
        <taxon>Anura</taxon>
        <taxon>Pelobatoidea</taxon>
        <taxon>Megophryidae</taxon>
        <taxon>Leptobrachium</taxon>
    </lineage>
</organism>
<name>A0A8C5MXR3_9ANUR</name>
<evidence type="ECO:0000256" key="2">
    <source>
        <dbReference type="ARBA" id="ARBA00004536"/>
    </source>
</evidence>
<evidence type="ECO:0000256" key="12">
    <source>
        <dbReference type="ARBA" id="ARBA00023157"/>
    </source>
</evidence>
<dbReference type="InterPro" id="IPR003599">
    <property type="entry name" value="Ig_sub"/>
</dbReference>
<evidence type="ECO:0000256" key="3">
    <source>
        <dbReference type="ARBA" id="ARBA00022427"/>
    </source>
</evidence>
<dbReference type="InterPro" id="IPR007110">
    <property type="entry name" value="Ig-like_dom"/>
</dbReference>
<evidence type="ECO:0000256" key="13">
    <source>
        <dbReference type="ARBA" id="ARBA00023170"/>
    </source>
</evidence>
<dbReference type="GO" id="GO:0034109">
    <property type="term" value="P:homotypic cell-cell adhesion"/>
    <property type="evidence" value="ECO:0007669"/>
    <property type="project" value="TreeGrafter"/>
</dbReference>
<evidence type="ECO:0000256" key="14">
    <source>
        <dbReference type="ARBA" id="ARBA00023180"/>
    </source>
</evidence>
<accession>A0A8C5MXR3</accession>
<dbReference type="GO" id="GO:0016323">
    <property type="term" value="C:basolateral plasma membrane"/>
    <property type="evidence" value="ECO:0007669"/>
    <property type="project" value="UniProtKB-SubCell"/>
</dbReference>
<evidence type="ECO:0000256" key="8">
    <source>
        <dbReference type="ARBA" id="ARBA00022889"/>
    </source>
</evidence>
<keyword evidence="15" id="KW-0393">Immunoglobulin domain</keyword>
<dbReference type="SMART" id="SM00406">
    <property type="entry name" value="IGv"/>
    <property type="match status" value="1"/>
</dbReference>
<dbReference type="Ensembl" id="ENSLLET00000019359.1">
    <property type="protein sequence ID" value="ENSLLEP00000018624.1"/>
    <property type="gene ID" value="ENSLLEG00000011837.1"/>
</dbReference>
<dbReference type="OrthoDB" id="8902063at2759"/>
<dbReference type="InterPro" id="IPR003598">
    <property type="entry name" value="Ig_sub2"/>
</dbReference>
<comment type="subcellular location">
    <subcellularLocation>
        <location evidence="16">Basolateral cell membrane</location>
        <topology evidence="16">Single-pass type I membrane protein</topology>
    </subcellularLocation>
    <subcellularLocation>
        <location evidence="2">Cell junction</location>
        <location evidence="2">Adherens junction</location>
    </subcellularLocation>
    <subcellularLocation>
        <location evidence="1">Cell junction</location>
        <location evidence="1">Tight junction</location>
    </subcellularLocation>
</comment>
<dbReference type="Gene3D" id="2.60.40.10">
    <property type="entry name" value="Immunoglobulins"/>
    <property type="match status" value="2"/>
</dbReference>
<dbReference type="PANTHER" id="PTHR44468">
    <property type="entry name" value="COXSACKIEVIRUS AND ADENOVIRUS RECEPTOR-RELATED"/>
    <property type="match status" value="1"/>
</dbReference>
<dbReference type="InterPro" id="IPR013783">
    <property type="entry name" value="Ig-like_fold"/>
</dbReference>
<evidence type="ECO:0000256" key="17">
    <source>
        <dbReference type="SAM" id="MobiDB-lite"/>
    </source>
</evidence>
<keyword evidence="8" id="KW-0130">Cell adhesion</keyword>
<evidence type="ECO:0000256" key="18">
    <source>
        <dbReference type="SAM" id="Phobius"/>
    </source>
</evidence>
<dbReference type="GO" id="GO:0014704">
    <property type="term" value="C:intercalated disc"/>
    <property type="evidence" value="ECO:0007669"/>
    <property type="project" value="TreeGrafter"/>
</dbReference>
<dbReference type="Pfam" id="PF13927">
    <property type="entry name" value="Ig_3"/>
    <property type="match status" value="1"/>
</dbReference>
<evidence type="ECO:0000256" key="11">
    <source>
        <dbReference type="ARBA" id="ARBA00023136"/>
    </source>
</evidence>
<feature type="domain" description="Ig-like" evidence="20">
    <location>
        <begin position="27"/>
        <end position="137"/>
    </location>
</feature>
<dbReference type="GeneTree" id="ENSGT00940000154829"/>
<evidence type="ECO:0000256" key="9">
    <source>
        <dbReference type="ARBA" id="ARBA00022949"/>
    </source>
</evidence>
<evidence type="ECO:0000256" key="10">
    <source>
        <dbReference type="ARBA" id="ARBA00022989"/>
    </source>
</evidence>
<dbReference type="FunFam" id="2.60.40.10:FF:000095">
    <property type="entry name" value="immunoglobulin superfamily member 11 isoform X1"/>
    <property type="match status" value="1"/>
</dbReference>
<evidence type="ECO:0000256" key="7">
    <source>
        <dbReference type="ARBA" id="ARBA00022737"/>
    </source>
</evidence>
<evidence type="ECO:0000256" key="19">
    <source>
        <dbReference type="SAM" id="SignalP"/>
    </source>
</evidence>
<dbReference type="Pfam" id="PF07686">
    <property type="entry name" value="V-set"/>
    <property type="match status" value="1"/>
</dbReference>
<feature type="compositionally biased region" description="Low complexity" evidence="17">
    <location>
        <begin position="299"/>
        <end position="312"/>
    </location>
</feature>
<evidence type="ECO:0000256" key="16">
    <source>
        <dbReference type="ARBA" id="ARBA00023768"/>
    </source>
</evidence>
<keyword evidence="6 19" id="KW-0732">Signal</keyword>
<dbReference type="InterPro" id="IPR052307">
    <property type="entry name" value="EJ_Adhesion_Regulator"/>
</dbReference>
<feature type="transmembrane region" description="Helical" evidence="18">
    <location>
        <begin position="241"/>
        <end position="264"/>
    </location>
</feature>
<dbReference type="PANTHER" id="PTHR44468:SF3">
    <property type="entry name" value="COXSACKIEVIRUS AND ADENOVIRUS RECEPTOR"/>
    <property type="match status" value="1"/>
</dbReference>
<feature type="compositionally biased region" description="Basic and acidic residues" evidence="17">
    <location>
        <begin position="275"/>
        <end position="285"/>
    </location>
</feature>
<dbReference type="GO" id="GO:0050839">
    <property type="term" value="F:cell adhesion molecule binding"/>
    <property type="evidence" value="ECO:0007669"/>
    <property type="project" value="TreeGrafter"/>
</dbReference>
<keyword evidence="4" id="KW-1003">Cell membrane</keyword>
<feature type="region of interest" description="Disordered" evidence="17">
    <location>
        <begin position="275"/>
        <end position="335"/>
    </location>
</feature>
<feature type="signal peptide" evidence="19">
    <location>
        <begin position="1"/>
        <end position="22"/>
    </location>
</feature>
<dbReference type="InterPro" id="IPR013106">
    <property type="entry name" value="Ig_V-set"/>
</dbReference>
<evidence type="ECO:0000313" key="22">
    <source>
        <dbReference type="Proteomes" id="UP000694569"/>
    </source>
</evidence>
<dbReference type="AlphaFoldDB" id="A0A8C5MXR3"/>
<gene>
    <name evidence="21" type="primary">CXADR</name>
</gene>
<dbReference type="Proteomes" id="UP000694569">
    <property type="component" value="Unplaced"/>
</dbReference>
<evidence type="ECO:0000313" key="21">
    <source>
        <dbReference type="Ensembl" id="ENSLLEP00000018624.1"/>
    </source>
</evidence>
<evidence type="ECO:0000256" key="15">
    <source>
        <dbReference type="ARBA" id="ARBA00023319"/>
    </source>
</evidence>
<keyword evidence="11 18" id="KW-0472">Membrane</keyword>
<evidence type="ECO:0000256" key="4">
    <source>
        <dbReference type="ARBA" id="ARBA00022475"/>
    </source>
</evidence>
<evidence type="ECO:0000256" key="6">
    <source>
        <dbReference type="ARBA" id="ARBA00022729"/>
    </source>
</evidence>
<evidence type="ECO:0000256" key="1">
    <source>
        <dbReference type="ARBA" id="ARBA00004435"/>
    </source>
</evidence>